<evidence type="ECO:0000256" key="2">
    <source>
        <dbReference type="ARBA" id="ARBA00022553"/>
    </source>
</evidence>
<dbReference type="Gene3D" id="3.40.50.2300">
    <property type="match status" value="1"/>
</dbReference>
<keyword evidence="5 9" id="KW-0238">DNA-binding</keyword>
<dbReference type="InterPro" id="IPR039420">
    <property type="entry name" value="WalR-like"/>
</dbReference>
<dbReference type="GO" id="GO:0006355">
    <property type="term" value="P:regulation of DNA-templated transcription"/>
    <property type="evidence" value="ECO:0007669"/>
    <property type="project" value="InterPro"/>
</dbReference>
<proteinExistence type="predicted"/>
<protein>
    <recommendedName>
        <fullName evidence="1">Stage 0 sporulation protein A homolog</fullName>
    </recommendedName>
</protein>
<dbReference type="EMBL" id="JAGSND010000006">
    <property type="protein sequence ID" value="MBR0598324.1"/>
    <property type="molecule type" value="Genomic_DNA"/>
</dbReference>
<feature type="modified residue" description="4-aspartylphosphate" evidence="8">
    <location>
        <position position="54"/>
    </location>
</feature>
<comment type="function">
    <text evidence="7">May play the central regulatory role in sporulation. It may be an element of the effector pathway responsible for the activation of sporulation genes in response to nutritional stress. Spo0A may act in concert with spo0H (a sigma factor) to control the expression of some genes that are critical to the sporulation process.</text>
</comment>
<feature type="DNA-binding region" description="OmpR/PhoB-type" evidence="9">
    <location>
        <begin position="132"/>
        <end position="231"/>
    </location>
</feature>
<sequence length="232" mass="26833">MDSKKVLIIEDEKSISDIIKFNLNKEGFEVETAYDGQVGLEKALAVKPDLILLDVMLPIMDGFHVCKKIRESSTVPILMLTAKEEEVDKVLGLELGADDYITKPFGMRELIARIKANIRRTDLVASLQDQPSNVQDFGSLAIDLNRYEVRKNGNALELTLREFELLKYLAERENKVFSREQLLEEVWGYEYYGDIRTVDVTVRRLREKLEDDSSEPKYIMTKRGIGYYFRRP</sequence>
<name>A0A8J7W0V5_9FIRM</name>
<evidence type="ECO:0000259" key="10">
    <source>
        <dbReference type="PROSITE" id="PS50110"/>
    </source>
</evidence>
<dbReference type="RefSeq" id="WP_227018453.1">
    <property type="nucleotide sequence ID" value="NZ_JAGSND010000006.1"/>
</dbReference>
<evidence type="ECO:0000256" key="4">
    <source>
        <dbReference type="ARBA" id="ARBA00023015"/>
    </source>
</evidence>
<dbReference type="FunFam" id="3.40.50.2300:FF:000001">
    <property type="entry name" value="DNA-binding response regulator PhoB"/>
    <property type="match status" value="1"/>
</dbReference>
<gene>
    <name evidence="12" type="ORF">KCX82_10595</name>
</gene>
<evidence type="ECO:0000313" key="12">
    <source>
        <dbReference type="EMBL" id="MBR0598324.1"/>
    </source>
</evidence>
<evidence type="ECO:0000256" key="1">
    <source>
        <dbReference type="ARBA" id="ARBA00018672"/>
    </source>
</evidence>
<reference evidence="12" key="1">
    <citation type="submission" date="2021-04" db="EMBL/GenBank/DDBJ databases">
        <title>Sinoanaerobacter chloroacetimidivorans sp. nov., an obligate anaerobic bacterium isolated from anaerobic sludge.</title>
        <authorList>
            <person name="Bao Y."/>
        </authorList>
    </citation>
    <scope>NUCLEOTIDE SEQUENCE</scope>
    <source>
        <strain evidence="12">BAD-6</strain>
    </source>
</reference>
<keyword evidence="3" id="KW-0902">Two-component regulatory system</keyword>
<dbReference type="GO" id="GO:0005829">
    <property type="term" value="C:cytosol"/>
    <property type="evidence" value="ECO:0007669"/>
    <property type="project" value="TreeGrafter"/>
</dbReference>
<evidence type="ECO:0000256" key="5">
    <source>
        <dbReference type="ARBA" id="ARBA00023125"/>
    </source>
</evidence>
<dbReference type="Gene3D" id="6.10.250.690">
    <property type="match status" value="1"/>
</dbReference>
<dbReference type="SUPFAM" id="SSF46894">
    <property type="entry name" value="C-terminal effector domain of the bipartite response regulators"/>
    <property type="match status" value="1"/>
</dbReference>
<evidence type="ECO:0000256" key="3">
    <source>
        <dbReference type="ARBA" id="ARBA00023012"/>
    </source>
</evidence>
<reference evidence="12" key="2">
    <citation type="submission" date="2021-04" db="EMBL/GenBank/DDBJ databases">
        <authorList>
            <person name="Liu J."/>
        </authorList>
    </citation>
    <scope>NUCLEOTIDE SEQUENCE</scope>
    <source>
        <strain evidence="12">BAD-6</strain>
    </source>
</reference>
<dbReference type="AlphaFoldDB" id="A0A8J7W0V5"/>
<dbReference type="CDD" id="cd00383">
    <property type="entry name" value="trans_reg_C"/>
    <property type="match status" value="1"/>
</dbReference>
<evidence type="ECO:0000256" key="7">
    <source>
        <dbReference type="ARBA" id="ARBA00024867"/>
    </source>
</evidence>
<evidence type="ECO:0000256" key="9">
    <source>
        <dbReference type="PROSITE-ProRule" id="PRU01091"/>
    </source>
</evidence>
<dbReference type="PANTHER" id="PTHR48111:SF40">
    <property type="entry name" value="PHOSPHATE REGULON TRANSCRIPTIONAL REGULATORY PROTEIN PHOB"/>
    <property type="match status" value="1"/>
</dbReference>
<organism evidence="12 13">
    <name type="scientific">Sinanaerobacter chloroacetimidivorans</name>
    <dbReference type="NCBI Taxonomy" id="2818044"/>
    <lineage>
        <taxon>Bacteria</taxon>
        <taxon>Bacillati</taxon>
        <taxon>Bacillota</taxon>
        <taxon>Clostridia</taxon>
        <taxon>Peptostreptococcales</taxon>
        <taxon>Anaerovoracaceae</taxon>
        <taxon>Sinanaerobacter</taxon>
    </lineage>
</organism>
<dbReference type="GO" id="GO:0032993">
    <property type="term" value="C:protein-DNA complex"/>
    <property type="evidence" value="ECO:0007669"/>
    <property type="project" value="TreeGrafter"/>
</dbReference>
<dbReference type="Pfam" id="PF00486">
    <property type="entry name" value="Trans_reg_C"/>
    <property type="match status" value="1"/>
</dbReference>
<dbReference type="GO" id="GO:0000976">
    <property type="term" value="F:transcription cis-regulatory region binding"/>
    <property type="evidence" value="ECO:0007669"/>
    <property type="project" value="TreeGrafter"/>
</dbReference>
<dbReference type="InterPro" id="IPR001789">
    <property type="entry name" value="Sig_transdc_resp-reg_receiver"/>
</dbReference>
<dbReference type="GO" id="GO:0000156">
    <property type="term" value="F:phosphorelay response regulator activity"/>
    <property type="evidence" value="ECO:0007669"/>
    <property type="project" value="TreeGrafter"/>
</dbReference>
<dbReference type="PANTHER" id="PTHR48111">
    <property type="entry name" value="REGULATOR OF RPOS"/>
    <property type="match status" value="1"/>
</dbReference>
<dbReference type="SUPFAM" id="SSF52172">
    <property type="entry name" value="CheY-like"/>
    <property type="match status" value="1"/>
</dbReference>
<dbReference type="InterPro" id="IPR011006">
    <property type="entry name" value="CheY-like_superfamily"/>
</dbReference>
<dbReference type="Proteomes" id="UP000675664">
    <property type="component" value="Unassembled WGS sequence"/>
</dbReference>
<feature type="domain" description="OmpR/PhoB-type" evidence="11">
    <location>
        <begin position="132"/>
        <end position="231"/>
    </location>
</feature>
<dbReference type="SMART" id="SM00862">
    <property type="entry name" value="Trans_reg_C"/>
    <property type="match status" value="1"/>
</dbReference>
<keyword evidence="2 8" id="KW-0597">Phosphoprotein</keyword>
<dbReference type="InterPro" id="IPR016032">
    <property type="entry name" value="Sig_transdc_resp-reg_C-effctor"/>
</dbReference>
<evidence type="ECO:0000259" key="11">
    <source>
        <dbReference type="PROSITE" id="PS51755"/>
    </source>
</evidence>
<keyword evidence="13" id="KW-1185">Reference proteome</keyword>
<dbReference type="PROSITE" id="PS50110">
    <property type="entry name" value="RESPONSE_REGULATORY"/>
    <property type="match status" value="1"/>
</dbReference>
<dbReference type="InterPro" id="IPR036388">
    <property type="entry name" value="WH-like_DNA-bd_sf"/>
</dbReference>
<dbReference type="Gene3D" id="1.10.10.10">
    <property type="entry name" value="Winged helix-like DNA-binding domain superfamily/Winged helix DNA-binding domain"/>
    <property type="match status" value="1"/>
</dbReference>
<dbReference type="SMART" id="SM00448">
    <property type="entry name" value="REC"/>
    <property type="match status" value="1"/>
</dbReference>
<dbReference type="Pfam" id="PF00072">
    <property type="entry name" value="Response_reg"/>
    <property type="match status" value="1"/>
</dbReference>
<evidence type="ECO:0000313" key="13">
    <source>
        <dbReference type="Proteomes" id="UP000675664"/>
    </source>
</evidence>
<evidence type="ECO:0000256" key="8">
    <source>
        <dbReference type="PROSITE-ProRule" id="PRU00169"/>
    </source>
</evidence>
<evidence type="ECO:0000256" key="6">
    <source>
        <dbReference type="ARBA" id="ARBA00023163"/>
    </source>
</evidence>
<feature type="domain" description="Response regulatory" evidence="10">
    <location>
        <begin position="5"/>
        <end position="118"/>
    </location>
</feature>
<dbReference type="InterPro" id="IPR001867">
    <property type="entry name" value="OmpR/PhoB-type_DNA-bd"/>
</dbReference>
<comment type="caution">
    <text evidence="12">The sequence shown here is derived from an EMBL/GenBank/DDBJ whole genome shotgun (WGS) entry which is preliminary data.</text>
</comment>
<keyword evidence="6" id="KW-0804">Transcription</keyword>
<dbReference type="FunFam" id="1.10.10.10:FF:000018">
    <property type="entry name" value="DNA-binding response regulator ResD"/>
    <property type="match status" value="1"/>
</dbReference>
<accession>A0A8J7W0V5</accession>
<keyword evidence="4" id="KW-0805">Transcription regulation</keyword>
<dbReference type="PROSITE" id="PS51755">
    <property type="entry name" value="OMPR_PHOB"/>
    <property type="match status" value="1"/>
</dbReference>